<dbReference type="PANTHER" id="PTHR46148:SF60">
    <property type="entry name" value="CHROMO DOMAIN-CONTAINING PROTEIN"/>
    <property type="match status" value="1"/>
</dbReference>
<dbReference type="EMBL" id="CP133619">
    <property type="protein sequence ID" value="WMV42178.1"/>
    <property type="molecule type" value="Genomic_DNA"/>
</dbReference>
<dbReference type="Pfam" id="PF24626">
    <property type="entry name" value="SH3_Tf2-1"/>
    <property type="match status" value="1"/>
</dbReference>
<name>A0AAF0UAC4_SOLVR</name>
<gene>
    <name evidence="3" type="ORF">MTR67_035563</name>
</gene>
<protein>
    <recommendedName>
        <fullName evidence="2">Tf2-1-like SH3-like domain-containing protein</fullName>
    </recommendedName>
</protein>
<feature type="domain" description="Tf2-1-like SH3-like" evidence="2">
    <location>
        <begin position="29"/>
        <end position="93"/>
    </location>
</feature>
<evidence type="ECO:0000313" key="4">
    <source>
        <dbReference type="Proteomes" id="UP001234989"/>
    </source>
</evidence>
<dbReference type="InterPro" id="IPR056924">
    <property type="entry name" value="SH3_Tf2-1"/>
</dbReference>
<evidence type="ECO:0000313" key="3">
    <source>
        <dbReference type="EMBL" id="WMV42178.1"/>
    </source>
</evidence>
<organism evidence="3 4">
    <name type="scientific">Solanum verrucosum</name>
    <dbReference type="NCBI Taxonomy" id="315347"/>
    <lineage>
        <taxon>Eukaryota</taxon>
        <taxon>Viridiplantae</taxon>
        <taxon>Streptophyta</taxon>
        <taxon>Embryophyta</taxon>
        <taxon>Tracheophyta</taxon>
        <taxon>Spermatophyta</taxon>
        <taxon>Magnoliopsida</taxon>
        <taxon>eudicotyledons</taxon>
        <taxon>Gunneridae</taxon>
        <taxon>Pentapetalae</taxon>
        <taxon>asterids</taxon>
        <taxon>lamiids</taxon>
        <taxon>Solanales</taxon>
        <taxon>Solanaceae</taxon>
        <taxon>Solanoideae</taxon>
        <taxon>Solaneae</taxon>
        <taxon>Solanum</taxon>
    </lineage>
</organism>
<feature type="region of interest" description="Disordered" evidence="1">
    <location>
        <begin position="1"/>
        <end position="20"/>
    </location>
</feature>
<dbReference type="PANTHER" id="PTHR46148">
    <property type="entry name" value="CHROMO DOMAIN-CONTAINING PROTEIN"/>
    <property type="match status" value="1"/>
</dbReference>
<keyword evidence="4" id="KW-1185">Reference proteome</keyword>
<dbReference type="Proteomes" id="UP001234989">
    <property type="component" value="Chromosome 8"/>
</dbReference>
<evidence type="ECO:0000259" key="2">
    <source>
        <dbReference type="Pfam" id="PF24626"/>
    </source>
</evidence>
<accession>A0AAF0UAC4</accession>
<reference evidence="3" key="1">
    <citation type="submission" date="2023-08" db="EMBL/GenBank/DDBJ databases">
        <title>A de novo genome assembly of Solanum verrucosum Schlechtendal, a Mexican diploid species geographically isolated from the other diploid A-genome species in potato relatives.</title>
        <authorList>
            <person name="Hosaka K."/>
        </authorList>
    </citation>
    <scope>NUCLEOTIDE SEQUENCE</scope>
    <source>
        <tissue evidence="3">Young leaves</tissue>
    </source>
</reference>
<dbReference type="AlphaFoldDB" id="A0AAF0UAC4"/>
<feature type="compositionally biased region" description="Basic residues" evidence="1">
    <location>
        <begin position="9"/>
        <end position="20"/>
    </location>
</feature>
<proteinExistence type="predicted"/>
<evidence type="ECO:0000256" key="1">
    <source>
        <dbReference type="SAM" id="MobiDB-lite"/>
    </source>
</evidence>
<sequence length="150" mass="18093">MIQDSLQKVHSRHMSYDNRRRHPSRFSVGERVFFYMSPMKDVMRFGRRGKLSPEYIEPFEILQIVGEVEYELALSTVFSTIHPVFHVSMLLRYISYKSHRLQYDVIELTECMTFVEDPVVILPRDVWWLRSKSILMVKVRWRHRLVEEAT</sequence>